<gene>
    <name evidence="2" type="ORF">P5673_001437</name>
</gene>
<keyword evidence="3" id="KW-1185">Reference proteome</keyword>
<reference evidence="2" key="1">
    <citation type="journal article" date="2023" name="G3 (Bethesda)">
        <title>Whole genome assembly and annotation of the endangered Caribbean coral Acropora cervicornis.</title>
        <authorList>
            <person name="Selwyn J.D."/>
            <person name="Vollmer S.V."/>
        </authorList>
    </citation>
    <scope>NUCLEOTIDE SEQUENCE</scope>
    <source>
        <strain evidence="2">K2</strain>
    </source>
</reference>
<keyword evidence="1" id="KW-0175">Coiled coil</keyword>
<dbReference type="AlphaFoldDB" id="A0AAD9R606"/>
<evidence type="ECO:0000313" key="3">
    <source>
        <dbReference type="Proteomes" id="UP001249851"/>
    </source>
</evidence>
<protein>
    <submittedName>
        <fullName evidence="2">Uncharacterized protein</fullName>
    </submittedName>
</protein>
<evidence type="ECO:0000256" key="1">
    <source>
        <dbReference type="SAM" id="Coils"/>
    </source>
</evidence>
<reference evidence="2" key="2">
    <citation type="journal article" date="2023" name="Science">
        <title>Genomic signatures of disease resistance in endangered staghorn corals.</title>
        <authorList>
            <person name="Vollmer S.V."/>
            <person name="Selwyn J.D."/>
            <person name="Despard B.A."/>
            <person name="Roesel C.L."/>
        </authorList>
    </citation>
    <scope>NUCLEOTIDE SEQUENCE</scope>
    <source>
        <strain evidence="2">K2</strain>
    </source>
</reference>
<evidence type="ECO:0000313" key="2">
    <source>
        <dbReference type="EMBL" id="KAK2573748.1"/>
    </source>
</evidence>
<feature type="coiled-coil region" evidence="1">
    <location>
        <begin position="100"/>
        <end position="127"/>
    </location>
</feature>
<comment type="caution">
    <text evidence="2">The sequence shown here is derived from an EMBL/GenBank/DDBJ whole genome shotgun (WGS) entry which is preliminary data.</text>
</comment>
<name>A0AAD9R606_ACRCE</name>
<organism evidence="2 3">
    <name type="scientific">Acropora cervicornis</name>
    <name type="common">Staghorn coral</name>
    <dbReference type="NCBI Taxonomy" id="6130"/>
    <lineage>
        <taxon>Eukaryota</taxon>
        <taxon>Metazoa</taxon>
        <taxon>Cnidaria</taxon>
        <taxon>Anthozoa</taxon>
        <taxon>Hexacorallia</taxon>
        <taxon>Scleractinia</taxon>
        <taxon>Astrocoeniina</taxon>
        <taxon>Acroporidae</taxon>
        <taxon>Acropora</taxon>
    </lineage>
</organism>
<dbReference type="EMBL" id="JARQWQ010000002">
    <property type="protein sequence ID" value="KAK2573748.1"/>
    <property type="molecule type" value="Genomic_DNA"/>
</dbReference>
<dbReference type="Proteomes" id="UP001249851">
    <property type="component" value="Unassembled WGS sequence"/>
</dbReference>
<sequence>MSRNQLPTIFPWSSLKSPKKRRIIFKHDIDTNKRRKLIFNPPEENKLPEVDLSEIREVVNDLVNSVDKLLQDDLDVVDSSTTELQGKENDFEGSDQSATQVKMTHEIEELRKQVKCLEKELRQFFLAKPKFDIDEHKDSDDDVAFFTGFPSYDVMLFCFNLLKDKAAVMLDSSCGNDTGISRDELKFMNIIMNSVVQCEDGHYQMALSLKDWSLKMPGKRVQAELRALLPKRDHSTAKEDGVDQGKQDNVDILHFVLSLVSQVYLKGEPLCEEQV</sequence>
<accession>A0AAD9R606</accession>
<proteinExistence type="predicted"/>